<name>F9RY28_9VIBR</name>
<evidence type="ECO:0000313" key="2">
    <source>
        <dbReference type="Proteomes" id="UP000004605"/>
    </source>
</evidence>
<protein>
    <submittedName>
        <fullName evidence="1">Uncharacterized protein</fullName>
    </submittedName>
</protein>
<dbReference type="AlphaFoldDB" id="F9RY28"/>
<keyword evidence="2" id="KW-1185">Reference proteome</keyword>
<dbReference type="Proteomes" id="UP000004605">
    <property type="component" value="Unassembled WGS sequence"/>
</dbReference>
<dbReference type="EMBL" id="AFWF01000030">
    <property type="protein sequence ID" value="EGU47028.1"/>
    <property type="molecule type" value="Genomic_DNA"/>
</dbReference>
<gene>
    <name evidence="1" type="ORF">VII00023_02094</name>
</gene>
<evidence type="ECO:0000313" key="1">
    <source>
        <dbReference type="EMBL" id="EGU47028.1"/>
    </source>
</evidence>
<accession>F9RY28</accession>
<comment type="caution">
    <text evidence="1">The sequence shown here is derived from an EMBL/GenBank/DDBJ whole genome shotgun (WGS) entry which is preliminary data.</text>
</comment>
<proteinExistence type="predicted"/>
<organism evidence="1 2">
    <name type="scientific">Vibrio ichthyoenteri ATCC 700023</name>
    <dbReference type="NCBI Taxonomy" id="870968"/>
    <lineage>
        <taxon>Bacteria</taxon>
        <taxon>Pseudomonadati</taxon>
        <taxon>Pseudomonadota</taxon>
        <taxon>Gammaproteobacteria</taxon>
        <taxon>Vibrionales</taxon>
        <taxon>Vibrionaceae</taxon>
        <taxon>Vibrio</taxon>
    </lineage>
</organism>
<sequence length="74" mass="8880">MSLFSLKPNNKRPVYFERQSDGYWCVVDGMPEYFKTKHEMYLFACEDDRELIEITHENESQLRQSGVFTVNHDE</sequence>
<reference evidence="1 2" key="1">
    <citation type="journal article" date="2012" name="Int. J. Syst. Evol. Microbiol.">
        <title>Vibrio caribbeanicus sp. nov., isolated from the marine sponge Scleritoderma cyanea.</title>
        <authorList>
            <person name="Hoffmann M."/>
            <person name="Monday S.R."/>
            <person name="Allard M.W."/>
            <person name="Strain E.A."/>
            <person name="Whittaker P."/>
            <person name="Naum M."/>
            <person name="McCarthy P.J."/>
            <person name="Lopez J.V."/>
            <person name="Fischer M."/>
            <person name="Brown E.W."/>
        </authorList>
    </citation>
    <scope>NUCLEOTIDE SEQUENCE [LARGE SCALE GENOMIC DNA]</scope>
    <source>
        <strain evidence="1 2">ATCC 700023</strain>
    </source>
</reference>
<dbReference type="OrthoDB" id="5878521at2"/>